<feature type="domain" description="N-acetyltransferase" evidence="1">
    <location>
        <begin position="1"/>
        <end position="154"/>
    </location>
</feature>
<dbReference type="Pfam" id="PF00583">
    <property type="entry name" value="Acetyltransf_1"/>
    <property type="match status" value="2"/>
</dbReference>
<organism evidence="2 3">
    <name type="scientific">Chryseobacterium paridis</name>
    <dbReference type="NCBI Taxonomy" id="2800328"/>
    <lineage>
        <taxon>Bacteria</taxon>
        <taxon>Pseudomonadati</taxon>
        <taxon>Bacteroidota</taxon>
        <taxon>Flavobacteriia</taxon>
        <taxon>Flavobacteriales</taxon>
        <taxon>Weeksellaceae</taxon>
        <taxon>Chryseobacterium group</taxon>
        <taxon>Chryseobacterium</taxon>
    </lineage>
</organism>
<dbReference type="InterPro" id="IPR016181">
    <property type="entry name" value="Acyl_CoA_acyltransferase"/>
</dbReference>
<sequence length="284" mass="32715">MEFRNLTNLSITDLLSVFNLSFSDYLVPFHLVEEQLIYKINVEKIDMTLSVGAFHEDQIVGFILHAEKIEAGKRIIYNAGTGVVPDYRGRGLVRKMYDYIFPILKDRKSNALMLEVIEGNNPAIRAYTNLGFKTTRKLLCFKGNINITERNSESNIQQIDKFDWELFKCFWDIEPSWQSSPMVVEQMKKDCMIFGAYNKDELVGYAIFNPEIGKVYQIAVKKNNRRNNIGTNIFRTIGEMSKGKVIVVNNVDDSSECTSQFLTAMGLENWVSQFEMVNYITTEL</sequence>
<dbReference type="CDD" id="cd04301">
    <property type="entry name" value="NAT_SF"/>
    <property type="match status" value="1"/>
</dbReference>
<evidence type="ECO:0000259" key="1">
    <source>
        <dbReference type="PROSITE" id="PS51186"/>
    </source>
</evidence>
<dbReference type="InterPro" id="IPR000182">
    <property type="entry name" value="GNAT_dom"/>
</dbReference>
<dbReference type="Proteomes" id="UP000628669">
    <property type="component" value="Unassembled WGS sequence"/>
</dbReference>
<dbReference type="EMBL" id="JAENHK010000010">
    <property type="protein sequence ID" value="MBK1898078.1"/>
    <property type="molecule type" value="Genomic_DNA"/>
</dbReference>
<dbReference type="Gene3D" id="3.40.630.30">
    <property type="match status" value="2"/>
</dbReference>
<evidence type="ECO:0000313" key="2">
    <source>
        <dbReference type="EMBL" id="MBK1898078.1"/>
    </source>
</evidence>
<proteinExistence type="predicted"/>
<protein>
    <submittedName>
        <fullName evidence="2">GNAT family N-acetyltransferase</fullName>
    </submittedName>
</protein>
<reference evidence="3" key="1">
    <citation type="submission" date="2021-01" db="EMBL/GenBank/DDBJ databases">
        <title>Genome public.</title>
        <authorList>
            <person name="Liu C."/>
            <person name="Sun Q."/>
        </authorList>
    </citation>
    <scope>NUCLEOTIDE SEQUENCE [LARGE SCALE GENOMIC DNA]</scope>
    <source>
        <strain evidence="3">YIM B02567</strain>
    </source>
</reference>
<comment type="caution">
    <text evidence="2">The sequence shown here is derived from an EMBL/GenBank/DDBJ whole genome shotgun (WGS) entry which is preliminary data.</text>
</comment>
<gene>
    <name evidence="2" type="ORF">JHL15_20095</name>
</gene>
<keyword evidence="3" id="KW-1185">Reference proteome</keyword>
<dbReference type="PROSITE" id="PS51186">
    <property type="entry name" value="GNAT"/>
    <property type="match status" value="1"/>
</dbReference>
<dbReference type="PANTHER" id="PTHR43617">
    <property type="entry name" value="L-AMINO ACID N-ACETYLTRANSFERASE"/>
    <property type="match status" value="1"/>
</dbReference>
<dbReference type="InterPro" id="IPR050276">
    <property type="entry name" value="MshD_Acetyltransferase"/>
</dbReference>
<dbReference type="SUPFAM" id="SSF55729">
    <property type="entry name" value="Acyl-CoA N-acyltransferases (Nat)"/>
    <property type="match status" value="2"/>
</dbReference>
<accession>A0ABS1G0E5</accession>
<evidence type="ECO:0000313" key="3">
    <source>
        <dbReference type="Proteomes" id="UP000628669"/>
    </source>
</evidence>
<name>A0ABS1G0E5_9FLAO</name>
<dbReference type="RefSeq" id="WP_200248736.1">
    <property type="nucleotide sequence ID" value="NZ_JAENHK010000010.1"/>
</dbReference>